<sequence>MESYIECKIKLYNTILEFLEGSDEINQQCFKEFCENMHNFNIEGDREEMAQFLSILKSISDHHHRDADFNANIKKILKHFQDQIKQTLSNEKIFRIFESNKLIVLFLLKNGIIDFTETIYKELINNIEANGNRYCHFFYPELEKLKGAKAMKSIKEEIL</sequence>
<evidence type="ECO:0000313" key="2">
    <source>
        <dbReference type="Proteomes" id="UP001470230"/>
    </source>
</evidence>
<gene>
    <name evidence="1" type="ORF">M9Y10_016044</name>
</gene>
<comment type="caution">
    <text evidence="1">The sequence shown here is derived from an EMBL/GenBank/DDBJ whole genome shotgun (WGS) entry which is preliminary data.</text>
</comment>
<protein>
    <submittedName>
        <fullName evidence="1">Uncharacterized protein</fullName>
    </submittedName>
</protein>
<dbReference type="EMBL" id="JAPFFF010000020">
    <property type="protein sequence ID" value="KAK8857638.1"/>
    <property type="molecule type" value="Genomic_DNA"/>
</dbReference>
<evidence type="ECO:0000313" key="1">
    <source>
        <dbReference type="EMBL" id="KAK8857638.1"/>
    </source>
</evidence>
<dbReference type="Proteomes" id="UP001470230">
    <property type="component" value="Unassembled WGS sequence"/>
</dbReference>
<name>A0ABR2I5B8_9EUKA</name>
<proteinExistence type="predicted"/>
<reference evidence="1 2" key="1">
    <citation type="submission" date="2024-04" db="EMBL/GenBank/DDBJ databases">
        <title>Tritrichomonas musculus Genome.</title>
        <authorList>
            <person name="Alves-Ferreira E."/>
            <person name="Grigg M."/>
            <person name="Lorenzi H."/>
            <person name="Galac M."/>
        </authorList>
    </citation>
    <scope>NUCLEOTIDE SEQUENCE [LARGE SCALE GENOMIC DNA]</scope>
    <source>
        <strain evidence="1 2">EAF2021</strain>
    </source>
</reference>
<organism evidence="1 2">
    <name type="scientific">Tritrichomonas musculus</name>
    <dbReference type="NCBI Taxonomy" id="1915356"/>
    <lineage>
        <taxon>Eukaryota</taxon>
        <taxon>Metamonada</taxon>
        <taxon>Parabasalia</taxon>
        <taxon>Tritrichomonadida</taxon>
        <taxon>Tritrichomonadidae</taxon>
        <taxon>Tritrichomonas</taxon>
    </lineage>
</organism>
<accession>A0ABR2I5B8</accession>
<keyword evidence="2" id="KW-1185">Reference proteome</keyword>